<dbReference type="InterPro" id="IPR045068">
    <property type="entry name" value="BACURD1-3"/>
</dbReference>
<dbReference type="EMBL" id="BRYA01000310">
    <property type="protein sequence ID" value="GMI46688.1"/>
    <property type="molecule type" value="Genomic_DNA"/>
</dbReference>
<dbReference type="InterPro" id="IPR003131">
    <property type="entry name" value="T1-type_BTB"/>
</dbReference>
<dbReference type="PANTHER" id="PTHR11145">
    <property type="entry name" value="BTB/POZ DOMAIN-CONTAINING ADAPTER FOR CUL3-MEDIATED RHOA DEGRADATION PROTEIN FAMILY MEMBER"/>
    <property type="match status" value="1"/>
</dbReference>
<dbReference type="GO" id="GO:0051260">
    <property type="term" value="P:protein homooligomerization"/>
    <property type="evidence" value="ECO:0007669"/>
    <property type="project" value="InterPro"/>
</dbReference>
<dbReference type="Proteomes" id="UP001165065">
    <property type="component" value="Unassembled WGS sequence"/>
</dbReference>
<keyword evidence="4" id="KW-1185">Reference proteome</keyword>
<evidence type="ECO:0000259" key="2">
    <source>
        <dbReference type="SMART" id="SM00225"/>
    </source>
</evidence>
<dbReference type="OrthoDB" id="2414723at2759"/>
<name>A0A9W7GLT3_9STRA</name>
<dbReference type="SUPFAM" id="SSF54695">
    <property type="entry name" value="POZ domain"/>
    <property type="match status" value="1"/>
</dbReference>
<gene>
    <name evidence="3" type="ORF">TrCOL_g1636</name>
</gene>
<dbReference type="SMART" id="SM00225">
    <property type="entry name" value="BTB"/>
    <property type="match status" value="1"/>
</dbReference>
<dbReference type="Pfam" id="PF02214">
    <property type="entry name" value="BTB_2"/>
    <property type="match status" value="1"/>
</dbReference>
<reference evidence="4" key="1">
    <citation type="journal article" date="2023" name="Commun. Biol.">
        <title>Genome analysis of Parmales, the sister group of diatoms, reveals the evolutionary specialization of diatoms from phago-mixotrophs to photoautotrophs.</title>
        <authorList>
            <person name="Ban H."/>
            <person name="Sato S."/>
            <person name="Yoshikawa S."/>
            <person name="Yamada K."/>
            <person name="Nakamura Y."/>
            <person name="Ichinomiya M."/>
            <person name="Sato N."/>
            <person name="Blanc-Mathieu R."/>
            <person name="Endo H."/>
            <person name="Kuwata A."/>
            <person name="Ogata H."/>
        </authorList>
    </citation>
    <scope>NUCLEOTIDE SEQUENCE [LARGE SCALE GENOMIC DNA]</scope>
</reference>
<protein>
    <recommendedName>
        <fullName evidence="2">BTB domain-containing protein</fullName>
    </recommendedName>
</protein>
<dbReference type="InterPro" id="IPR011333">
    <property type="entry name" value="SKP1/BTB/POZ_sf"/>
</dbReference>
<dbReference type="AlphaFoldDB" id="A0A9W7GLT3"/>
<comment type="caution">
    <text evidence="3">The sequence shown here is derived from an EMBL/GenBank/DDBJ whole genome shotgun (WGS) entry which is preliminary data.</text>
</comment>
<feature type="domain" description="BTB" evidence="2">
    <location>
        <begin position="64"/>
        <end position="163"/>
    </location>
</feature>
<dbReference type="PANTHER" id="PTHR11145:SF8">
    <property type="entry name" value="RE57120P"/>
    <property type="match status" value="1"/>
</dbReference>
<organism evidence="3 4">
    <name type="scientific">Triparma columacea</name>
    <dbReference type="NCBI Taxonomy" id="722753"/>
    <lineage>
        <taxon>Eukaryota</taxon>
        <taxon>Sar</taxon>
        <taxon>Stramenopiles</taxon>
        <taxon>Ochrophyta</taxon>
        <taxon>Bolidophyceae</taxon>
        <taxon>Parmales</taxon>
        <taxon>Triparmaceae</taxon>
        <taxon>Triparma</taxon>
    </lineage>
</organism>
<dbReference type="Gene3D" id="3.30.710.10">
    <property type="entry name" value="Potassium Channel Kv1.1, Chain A"/>
    <property type="match status" value="1"/>
</dbReference>
<sequence>MPSETSTDIQRLWERLDAEERQLKLEKKKLREIWVKISKMHKRNEEDRAQFEGDSMLNFVPTETQIMLNVGGQVFQTTAGVLTKDKFSILASLCTENPPLEQDDDGCFFVERDWWIFRYILQFLRNDTLPRDSGLLEEIYTEASFYRLNSLRRAIEVRASTLTGKTGGSRLRKSRGGGSLLDVKERGSQPSRHYAEPFP</sequence>
<accession>A0A9W7GLT3</accession>
<evidence type="ECO:0000313" key="4">
    <source>
        <dbReference type="Proteomes" id="UP001165065"/>
    </source>
</evidence>
<evidence type="ECO:0000256" key="1">
    <source>
        <dbReference type="SAM" id="MobiDB-lite"/>
    </source>
</evidence>
<dbReference type="CDD" id="cd18316">
    <property type="entry name" value="BTB_POZ_KCTD-like"/>
    <property type="match status" value="1"/>
</dbReference>
<dbReference type="InterPro" id="IPR000210">
    <property type="entry name" value="BTB/POZ_dom"/>
</dbReference>
<feature type="region of interest" description="Disordered" evidence="1">
    <location>
        <begin position="165"/>
        <end position="199"/>
    </location>
</feature>
<proteinExistence type="predicted"/>
<evidence type="ECO:0000313" key="3">
    <source>
        <dbReference type="EMBL" id="GMI46688.1"/>
    </source>
</evidence>